<evidence type="ECO:0000313" key="2">
    <source>
        <dbReference type="EMBL" id="TCL60280.1"/>
    </source>
</evidence>
<keyword evidence="3" id="KW-1185">Reference proteome</keyword>
<dbReference type="Gene3D" id="3.40.50.2000">
    <property type="entry name" value="Glycogen Phosphorylase B"/>
    <property type="match status" value="2"/>
</dbReference>
<dbReference type="SUPFAM" id="SSF53756">
    <property type="entry name" value="UDP-Glycosyltransferase/glycogen phosphorylase"/>
    <property type="match status" value="1"/>
</dbReference>
<dbReference type="PANTHER" id="PTHR12526">
    <property type="entry name" value="GLYCOSYLTRANSFERASE"/>
    <property type="match status" value="1"/>
</dbReference>
<dbReference type="OrthoDB" id="2547319at2"/>
<dbReference type="EMBL" id="SLUN01000036">
    <property type="protein sequence ID" value="TCL60280.1"/>
    <property type="molecule type" value="Genomic_DNA"/>
</dbReference>
<dbReference type="GO" id="GO:0016757">
    <property type="term" value="F:glycosyltransferase activity"/>
    <property type="evidence" value="ECO:0007669"/>
    <property type="project" value="InterPro"/>
</dbReference>
<sequence length="401" mass="45419">MKVKIVFCNHYARPGWLDGAEVSLLQIISALPANQFEKILVTPTMGEMPQLAQKLGVTVHVSPLSLVWSMGGISKYNKGRYSGIQQHIKYLLSAENAEIFRFKRFLMSIQPQLLFINTGVNVLPAIIGKRLGIQTVWFPREYFREDFAETFQVLNQFSDQIWVASAAMENLLHSSAQLSVKLLRVPNFIDLANLEESQWANQRQTLRNRYGLSPNQTAICYWSSISPLKGISDFIQMAHRLREQHSQNIKFFVAGSASQDLYLQQAIAQSKALGLENELFFVGFFPCSQYFLPGMDIVVHPSRFNETFSRTALDAMSFRKPIVAYNSGAISELVRQDVTGFLVSKGDIMGLCNFCSMLIVNPELRQLMGNSGRQMVENHYSTAQVLPLMLNAFSKLLQLRR</sequence>
<protein>
    <submittedName>
        <fullName evidence="2">Glycosyltransferase involved in cell wall biosynthesis</fullName>
    </submittedName>
</protein>
<feature type="domain" description="Glycosyl transferase family 1" evidence="1">
    <location>
        <begin position="203"/>
        <end position="374"/>
    </location>
</feature>
<dbReference type="RefSeq" id="WP_132016398.1">
    <property type="nucleotide sequence ID" value="NZ_SLUN01000036.1"/>
</dbReference>
<organism evidence="2 3">
    <name type="scientific">Hydrogenispora ethanolica</name>
    <dbReference type="NCBI Taxonomy" id="1082276"/>
    <lineage>
        <taxon>Bacteria</taxon>
        <taxon>Bacillati</taxon>
        <taxon>Bacillota</taxon>
        <taxon>Hydrogenispora</taxon>
    </lineage>
</organism>
<evidence type="ECO:0000313" key="3">
    <source>
        <dbReference type="Proteomes" id="UP000295008"/>
    </source>
</evidence>
<reference evidence="2 3" key="1">
    <citation type="submission" date="2019-03" db="EMBL/GenBank/DDBJ databases">
        <title>Genomic Encyclopedia of Type Strains, Phase IV (KMG-IV): sequencing the most valuable type-strain genomes for metagenomic binning, comparative biology and taxonomic classification.</title>
        <authorList>
            <person name="Goeker M."/>
        </authorList>
    </citation>
    <scope>NUCLEOTIDE SEQUENCE [LARGE SCALE GENOMIC DNA]</scope>
    <source>
        <strain evidence="2 3">LX-B</strain>
    </source>
</reference>
<gene>
    <name evidence="2" type="ORF">EDC14_103633</name>
</gene>
<keyword evidence="2" id="KW-0808">Transferase</keyword>
<comment type="caution">
    <text evidence="2">The sequence shown here is derived from an EMBL/GenBank/DDBJ whole genome shotgun (WGS) entry which is preliminary data.</text>
</comment>
<proteinExistence type="predicted"/>
<dbReference type="Pfam" id="PF00534">
    <property type="entry name" value="Glycos_transf_1"/>
    <property type="match status" value="1"/>
</dbReference>
<dbReference type="Proteomes" id="UP000295008">
    <property type="component" value="Unassembled WGS sequence"/>
</dbReference>
<accession>A0A4R1R4F1</accession>
<dbReference type="CDD" id="cd03801">
    <property type="entry name" value="GT4_PimA-like"/>
    <property type="match status" value="1"/>
</dbReference>
<evidence type="ECO:0000259" key="1">
    <source>
        <dbReference type="Pfam" id="PF00534"/>
    </source>
</evidence>
<name>A0A4R1R4F1_HYDET</name>
<dbReference type="InterPro" id="IPR001296">
    <property type="entry name" value="Glyco_trans_1"/>
</dbReference>
<dbReference type="AlphaFoldDB" id="A0A4R1R4F1"/>